<accession>A0ABU0DQ70</accession>
<proteinExistence type="predicted"/>
<organism evidence="1 2">
    <name type="scientific">Alkalibacillus filiformis</name>
    <dbReference type="NCBI Taxonomy" id="200990"/>
    <lineage>
        <taxon>Bacteria</taxon>
        <taxon>Bacillati</taxon>
        <taxon>Bacillota</taxon>
        <taxon>Bacilli</taxon>
        <taxon>Bacillales</taxon>
        <taxon>Bacillaceae</taxon>
        <taxon>Alkalibacillus</taxon>
    </lineage>
</organism>
<evidence type="ECO:0000313" key="1">
    <source>
        <dbReference type="EMBL" id="MDQ0350350.1"/>
    </source>
</evidence>
<gene>
    <name evidence="1" type="ORF">J2R98_000153</name>
</gene>
<dbReference type="EMBL" id="JAUSUP010000001">
    <property type="protein sequence ID" value="MDQ0350350.1"/>
    <property type="molecule type" value="Genomic_DNA"/>
</dbReference>
<sequence>MNQHKNHYDKQSNMSLSDELKNVKFDWKG</sequence>
<reference evidence="1 2" key="1">
    <citation type="submission" date="2023-07" db="EMBL/GenBank/DDBJ databases">
        <title>Genomic Encyclopedia of Type Strains, Phase IV (KMG-IV): sequencing the most valuable type-strain genomes for metagenomic binning, comparative biology and taxonomic classification.</title>
        <authorList>
            <person name="Goeker M."/>
        </authorList>
    </citation>
    <scope>NUCLEOTIDE SEQUENCE [LARGE SCALE GENOMIC DNA]</scope>
    <source>
        <strain evidence="1 2">DSM 15448</strain>
    </source>
</reference>
<name>A0ABU0DQ70_9BACI</name>
<dbReference type="Proteomes" id="UP001236723">
    <property type="component" value="Unassembled WGS sequence"/>
</dbReference>
<protein>
    <submittedName>
        <fullName evidence="1">Uncharacterized protein</fullName>
    </submittedName>
</protein>
<comment type="caution">
    <text evidence="1">The sequence shown here is derived from an EMBL/GenBank/DDBJ whole genome shotgun (WGS) entry which is preliminary data.</text>
</comment>
<keyword evidence="2" id="KW-1185">Reference proteome</keyword>
<evidence type="ECO:0000313" key="2">
    <source>
        <dbReference type="Proteomes" id="UP001236723"/>
    </source>
</evidence>